<proteinExistence type="predicted"/>
<dbReference type="EMBL" id="LT629701">
    <property type="protein sequence ID" value="SDM14825.1"/>
    <property type="molecule type" value="Genomic_DNA"/>
</dbReference>
<protein>
    <submittedName>
        <fullName evidence="2">Helix-turn-helix domain-containing protein</fullName>
    </submittedName>
</protein>
<evidence type="ECO:0000259" key="1">
    <source>
        <dbReference type="Pfam" id="PF19054"/>
    </source>
</evidence>
<dbReference type="STRING" id="211114.SAMN04489726_0016"/>
<name>A0A1G9QX72_ALLAB</name>
<dbReference type="Pfam" id="PF19054">
    <property type="entry name" value="DUF5753"/>
    <property type="match status" value="1"/>
</dbReference>
<dbReference type="Pfam" id="PF13560">
    <property type="entry name" value="HTH_31"/>
    <property type="match status" value="1"/>
</dbReference>
<dbReference type="InterPro" id="IPR043917">
    <property type="entry name" value="DUF5753"/>
</dbReference>
<organism evidence="2 3">
    <name type="scientific">Allokutzneria albata</name>
    <name type="common">Kibdelosporangium albatum</name>
    <dbReference type="NCBI Taxonomy" id="211114"/>
    <lineage>
        <taxon>Bacteria</taxon>
        <taxon>Bacillati</taxon>
        <taxon>Actinomycetota</taxon>
        <taxon>Actinomycetes</taxon>
        <taxon>Pseudonocardiales</taxon>
        <taxon>Pseudonocardiaceae</taxon>
        <taxon>Allokutzneria</taxon>
    </lineage>
</organism>
<gene>
    <name evidence="2" type="ORF">SAMN04489726_0016</name>
</gene>
<evidence type="ECO:0000313" key="3">
    <source>
        <dbReference type="Proteomes" id="UP000183376"/>
    </source>
</evidence>
<accession>A0A1G9QX72</accession>
<dbReference type="Proteomes" id="UP000183376">
    <property type="component" value="Chromosome I"/>
</dbReference>
<evidence type="ECO:0000313" key="2">
    <source>
        <dbReference type="EMBL" id="SDM14825.1"/>
    </source>
</evidence>
<keyword evidence="3" id="KW-1185">Reference proteome</keyword>
<dbReference type="AlphaFoldDB" id="A0A1G9QX72"/>
<reference evidence="2 3" key="1">
    <citation type="submission" date="2016-10" db="EMBL/GenBank/DDBJ databases">
        <authorList>
            <person name="de Groot N.N."/>
        </authorList>
    </citation>
    <scope>NUCLEOTIDE SEQUENCE [LARGE SCALE GENOMIC DNA]</scope>
    <source>
        <strain evidence="2 3">DSM 44149</strain>
    </source>
</reference>
<sequence>MTSRRPAPAGAKLQLGSLLAELAEAVGRGRADVRRALNCSEPKARKIMSGLVSVDPEDLVTLLDLFEADDAARAKAAELAAAAQRRSPRTPGGSPLRARVYKFEESAIGISSYATELIPGLLQIEDYAEQLFGASGERTPAQVKKLVAARRERSARLVSPDGPQLHFVLGEGAIHWQVGGPKTMAKQLLRLIELQDLPTVTIQVVPFASGVHAALGYAFTLLLQPAEQQDRAYFESLFASKLIHDKATVDGYRRRFAQAVEHALTPNDTSDYLATVAARL</sequence>
<feature type="domain" description="DUF5753" evidence="1">
    <location>
        <begin position="99"/>
        <end position="273"/>
    </location>
</feature>